<organism evidence="16 17">
    <name type="scientific">Schizosaccharomyces osmophilus</name>
    <dbReference type="NCBI Taxonomy" id="2545709"/>
    <lineage>
        <taxon>Eukaryota</taxon>
        <taxon>Fungi</taxon>
        <taxon>Dikarya</taxon>
        <taxon>Ascomycota</taxon>
        <taxon>Taphrinomycotina</taxon>
        <taxon>Schizosaccharomycetes</taxon>
        <taxon>Schizosaccharomycetales</taxon>
        <taxon>Schizosaccharomycetaceae</taxon>
        <taxon>Schizosaccharomyces</taxon>
    </lineage>
</organism>
<keyword evidence="10" id="KW-0464">Manganese</keyword>
<name>A0AAE9WFX1_9SCHI</name>
<comment type="function">
    <text evidence="13">Dephosphorylating regulator for many key proteins. Has an important role in osmotic stability and cell shape control. It may negatively regulate the osmosensing signal transmitted through wis1 map kinase.</text>
</comment>
<evidence type="ECO:0000256" key="10">
    <source>
        <dbReference type="ARBA" id="ARBA00023211"/>
    </source>
</evidence>
<evidence type="ECO:0000256" key="2">
    <source>
        <dbReference type="ARBA" id="ARBA00001946"/>
    </source>
</evidence>
<comment type="catalytic activity">
    <reaction evidence="11">
        <text>O-phospho-L-seryl-[protein] + H2O = L-seryl-[protein] + phosphate</text>
        <dbReference type="Rhea" id="RHEA:20629"/>
        <dbReference type="Rhea" id="RHEA-COMP:9863"/>
        <dbReference type="Rhea" id="RHEA-COMP:11604"/>
        <dbReference type="ChEBI" id="CHEBI:15377"/>
        <dbReference type="ChEBI" id="CHEBI:29999"/>
        <dbReference type="ChEBI" id="CHEBI:43474"/>
        <dbReference type="ChEBI" id="CHEBI:83421"/>
        <dbReference type="EC" id="3.1.3.16"/>
    </reaction>
    <physiologicalReaction direction="left-to-right" evidence="11">
        <dbReference type="Rhea" id="RHEA:20630"/>
    </physiologicalReaction>
</comment>
<evidence type="ECO:0000256" key="12">
    <source>
        <dbReference type="ARBA" id="ARBA00048832"/>
    </source>
</evidence>
<dbReference type="AlphaFoldDB" id="A0AAE9WFX1"/>
<evidence type="ECO:0000256" key="5">
    <source>
        <dbReference type="ARBA" id="ARBA00013081"/>
    </source>
</evidence>
<evidence type="ECO:0000256" key="14">
    <source>
        <dbReference type="RuleBase" id="RU003465"/>
    </source>
</evidence>
<keyword evidence="9 14" id="KW-0904">Protein phosphatase</keyword>
<accession>A0AAE9WFX1</accession>
<dbReference type="RefSeq" id="XP_056039708.1">
    <property type="nucleotide sequence ID" value="XM_056183229.1"/>
</dbReference>
<dbReference type="EC" id="3.1.3.16" evidence="5"/>
<dbReference type="SMART" id="SM00332">
    <property type="entry name" value="PP2Cc"/>
    <property type="match status" value="1"/>
</dbReference>
<keyword evidence="7 14" id="KW-0378">Hydrolase</keyword>
<evidence type="ECO:0000256" key="6">
    <source>
        <dbReference type="ARBA" id="ARBA00022723"/>
    </source>
</evidence>
<comment type="subunit">
    <text evidence="4">Monomer.</text>
</comment>
<reference evidence="16 17" key="1">
    <citation type="journal article" date="2023" name="G3 (Bethesda)">
        <title>A high-quality reference genome for the fission yeast Schizosaccharomyces osmophilus.</title>
        <authorList>
            <person name="Jia G.S."/>
            <person name="Zhang W.C."/>
            <person name="Liang Y."/>
            <person name="Liu X.H."/>
            <person name="Rhind N."/>
            <person name="Pidoux A."/>
            <person name="Brysch-Herzberg M."/>
            <person name="Du L.L."/>
        </authorList>
    </citation>
    <scope>NUCLEOTIDE SEQUENCE [LARGE SCALE GENOMIC DNA]</scope>
    <source>
        <strain evidence="16 17">CBS 15793</strain>
    </source>
</reference>
<dbReference type="KEGG" id="som:SOMG_04444"/>
<evidence type="ECO:0000313" key="17">
    <source>
        <dbReference type="Proteomes" id="UP001212411"/>
    </source>
</evidence>
<dbReference type="Proteomes" id="UP001212411">
    <property type="component" value="Chromosome 3"/>
</dbReference>
<dbReference type="SUPFAM" id="SSF81606">
    <property type="entry name" value="PP2C-like"/>
    <property type="match status" value="1"/>
</dbReference>
<evidence type="ECO:0000256" key="4">
    <source>
        <dbReference type="ARBA" id="ARBA00011245"/>
    </source>
</evidence>
<comment type="similarity">
    <text evidence="3 14">Belongs to the PP2C family.</text>
</comment>
<keyword evidence="8" id="KW-0460">Magnesium</keyword>
<dbReference type="GeneID" id="80877918"/>
<keyword evidence="17" id="KW-1185">Reference proteome</keyword>
<proteinExistence type="inferred from homology"/>
<comment type="cofactor">
    <cofactor evidence="2">
        <name>Mg(2+)</name>
        <dbReference type="ChEBI" id="CHEBI:18420"/>
    </cofactor>
</comment>
<dbReference type="FunFam" id="3.60.40.10:FF:000016">
    <property type="entry name" value="Protein phosphatase 2C"/>
    <property type="match status" value="1"/>
</dbReference>
<evidence type="ECO:0000256" key="13">
    <source>
        <dbReference type="ARBA" id="ARBA00060107"/>
    </source>
</evidence>
<dbReference type="InterPro" id="IPR001932">
    <property type="entry name" value="PPM-type_phosphatase-like_dom"/>
</dbReference>
<dbReference type="InterPro" id="IPR015655">
    <property type="entry name" value="PP2C"/>
</dbReference>
<dbReference type="PANTHER" id="PTHR13832:SF565">
    <property type="entry name" value="AT28366P-RELATED"/>
    <property type="match status" value="1"/>
</dbReference>
<dbReference type="Pfam" id="PF00481">
    <property type="entry name" value="PP2C"/>
    <property type="match status" value="1"/>
</dbReference>
<evidence type="ECO:0000313" key="16">
    <source>
        <dbReference type="EMBL" id="WBW75465.1"/>
    </source>
</evidence>
<dbReference type="Gene3D" id="3.60.40.10">
    <property type="entry name" value="PPM-type phosphatase domain"/>
    <property type="match status" value="1"/>
</dbReference>
<dbReference type="PROSITE" id="PS51746">
    <property type="entry name" value="PPM_2"/>
    <property type="match status" value="1"/>
</dbReference>
<dbReference type="InterPro" id="IPR036457">
    <property type="entry name" value="PPM-type-like_dom_sf"/>
</dbReference>
<evidence type="ECO:0000256" key="1">
    <source>
        <dbReference type="ARBA" id="ARBA00001936"/>
    </source>
</evidence>
<dbReference type="PANTHER" id="PTHR13832">
    <property type="entry name" value="PROTEIN PHOSPHATASE 2C"/>
    <property type="match status" value="1"/>
</dbReference>
<dbReference type="CDD" id="cd00143">
    <property type="entry name" value="PP2Cc"/>
    <property type="match status" value="1"/>
</dbReference>
<dbReference type="EMBL" id="CP115613">
    <property type="protein sequence ID" value="WBW75465.1"/>
    <property type="molecule type" value="Genomic_DNA"/>
</dbReference>
<sequence length="369" mass="40974">MGQTLSEPVVEKHSNSGGDNYVQYGVSHMQGWRISMEDAHCAVLNMLHHAGNPQISFLGVFDGHGGDRVAKYCGQNLPEIIKRQHSFWKGDYGEALKSGFLETDQALMRDYDMQEDPSGCTATTVMIVNDQVVYCANAGDSRTVLSRRGISEPLSFDHKPNIDVEKARIKAAGGFIDFGRVNGSLALSRAIGDFEYKKNSLLPPEKQIVTAFPDVVCHTIGPEDEFLVLACDGIWDCKNSQEVVEFVRRGIVAKQSLETIGENLMDRCIASNSESCGIGCDNMTICIVALLQGRTLDEWYDWISRRVKSNIGPCAPDSYAELRGPNTVADARNIHLEYDFMANHEYGSGDTFDSDSDDESIIYDRYFLH</sequence>
<evidence type="ECO:0000256" key="11">
    <source>
        <dbReference type="ARBA" id="ARBA00047986"/>
    </source>
</evidence>
<keyword evidence="6" id="KW-0479">Metal-binding</keyword>
<comment type="catalytic activity">
    <reaction evidence="12">
        <text>O-phospho-L-threonyl-[protein] + H2O = L-threonyl-[protein] + phosphate</text>
        <dbReference type="Rhea" id="RHEA:47004"/>
        <dbReference type="Rhea" id="RHEA-COMP:11060"/>
        <dbReference type="Rhea" id="RHEA-COMP:11605"/>
        <dbReference type="ChEBI" id="CHEBI:15377"/>
        <dbReference type="ChEBI" id="CHEBI:30013"/>
        <dbReference type="ChEBI" id="CHEBI:43474"/>
        <dbReference type="ChEBI" id="CHEBI:61977"/>
        <dbReference type="EC" id="3.1.3.16"/>
    </reaction>
    <physiologicalReaction direction="left-to-right" evidence="12">
        <dbReference type="Rhea" id="RHEA:47005"/>
    </physiologicalReaction>
</comment>
<evidence type="ECO:0000259" key="15">
    <source>
        <dbReference type="PROSITE" id="PS51746"/>
    </source>
</evidence>
<evidence type="ECO:0000256" key="9">
    <source>
        <dbReference type="ARBA" id="ARBA00022912"/>
    </source>
</evidence>
<gene>
    <name evidence="16" type="primary">ptc2</name>
    <name evidence="16" type="ORF">SOMG_04444</name>
</gene>
<evidence type="ECO:0000256" key="8">
    <source>
        <dbReference type="ARBA" id="ARBA00022842"/>
    </source>
</evidence>
<feature type="domain" description="PPM-type phosphatase" evidence="15">
    <location>
        <begin position="23"/>
        <end position="290"/>
    </location>
</feature>
<dbReference type="PROSITE" id="PS01032">
    <property type="entry name" value="PPM_1"/>
    <property type="match status" value="1"/>
</dbReference>
<dbReference type="GO" id="GO:0004722">
    <property type="term" value="F:protein serine/threonine phosphatase activity"/>
    <property type="evidence" value="ECO:0007669"/>
    <property type="project" value="UniProtKB-EC"/>
</dbReference>
<evidence type="ECO:0000256" key="3">
    <source>
        <dbReference type="ARBA" id="ARBA00006702"/>
    </source>
</evidence>
<dbReference type="GO" id="GO:0046872">
    <property type="term" value="F:metal ion binding"/>
    <property type="evidence" value="ECO:0007669"/>
    <property type="project" value="UniProtKB-KW"/>
</dbReference>
<dbReference type="InterPro" id="IPR000222">
    <property type="entry name" value="PP2C_BS"/>
</dbReference>
<evidence type="ECO:0000256" key="7">
    <source>
        <dbReference type="ARBA" id="ARBA00022801"/>
    </source>
</evidence>
<protein>
    <recommendedName>
        <fullName evidence="5">protein-serine/threonine phosphatase</fullName>
        <ecNumber evidence="5">3.1.3.16</ecNumber>
    </recommendedName>
</protein>
<comment type="cofactor">
    <cofactor evidence="1">
        <name>Mn(2+)</name>
        <dbReference type="ChEBI" id="CHEBI:29035"/>
    </cofactor>
</comment>